<gene>
    <name evidence="3" type="ORF">H5410_035049</name>
</gene>
<comment type="caution">
    <text evidence="3">The sequence shown here is derived from an EMBL/GenBank/DDBJ whole genome shotgun (WGS) entry which is preliminary data.</text>
</comment>
<keyword evidence="1" id="KW-0812">Transmembrane</keyword>
<dbReference type="OrthoDB" id="1937164at2759"/>
<reference evidence="3 4" key="1">
    <citation type="submission" date="2020-09" db="EMBL/GenBank/DDBJ databases">
        <title>De no assembly of potato wild relative species, Solanum commersonii.</title>
        <authorList>
            <person name="Cho K."/>
        </authorList>
    </citation>
    <scope>NUCLEOTIDE SEQUENCE [LARGE SCALE GENOMIC DNA]</scope>
    <source>
        <strain evidence="3">LZ3.2</strain>
        <tissue evidence="3">Leaf</tissue>
    </source>
</reference>
<feature type="transmembrane region" description="Helical" evidence="1">
    <location>
        <begin position="102"/>
        <end position="119"/>
    </location>
</feature>
<dbReference type="InterPro" id="IPR057209">
    <property type="entry name" value="DUF7887"/>
</dbReference>
<name>A0A9J5Y054_SOLCO</name>
<dbReference type="PANTHER" id="PTHR38389:SF1">
    <property type="entry name" value="DNA-DIRECTED RNA POLYMERASE SUBUNIT BETA"/>
    <property type="match status" value="1"/>
</dbReference>
<evidence type="ECO:0000313" key="4">
    <source>
        <dbReference type="Proteomes" id="UP000824120"/>
    </source>
</evidence>
<dbReference type="PANTHER" id="PTHR38389">
    <property type="entry name" value="DNA-DIRECTED RNA POLYMERASE SUBUNIT BETA"/>
    <property type="match status" value="1"/>
</dbReference>
<evidence type="ECO:0000313" key="3">
    <source>
        <dbReference type="EMBL" id="KAG5593817.1"/>
    </source>
</evidence>
<organism evidence="3 4">
    <name type="scientific">Solanum commersonii</name>
    <name type="common">Commerson's wild potato</name>
    <name type="synonym">Commerson's nightshade</name>
    <dbReference type="NCBI Taxonomy" id="4109"/>
    <lineage>
        <taxon>Eukaryota</taxon>
        <taxon>Viridiplantae</taxon>
        <taxon>Streptophyta</taxon>
        <taxon>Embryophyta</taxon>
        <taxon>Tracheophyta</taxon>
        <taxon>Spermatophyta</taxon>
        <taxon>Magnoliopsida</taxon>
        <taxon>eudicotyledons</taxon>
        <taxon>Gunneridae</taxon>
        <taxon>Pentapetalae</taxon>
        <taxon>asterids</taxon>
        <taxon>lamiids</taxon>
        <taxon>Solanales</taxon>
        <taxon>Solanaceae</taxon>
        <taxon>Solanoideae</taxon>
        <taxon>Solaneae</taxon>
        <taxon>Solanum</taxon>
    </lineage>
</organism>
<accession>A0A9J5Y054</accession>
<keyword evidence="4" id="KW-1185">Reference proteome</keyword>
<protein>
    <recommendedName>
        <fullName evidence="2">DUF7887 domain-containing protein</fullName>
    </recommendedName>
</protein>
<feature type="domain" description="DUF7887" evidence="2">
    <location>
        <begin position="60"/>
        <end position="121"/>
    </location>
</feature>
<dbReference type="Proteomes" id="UP000824120">
    <property type="component" value="Chromosome 7"/>
</dbReference>
<dbReference type="Pfam" id="PF25397">
    <property type="entry name" value="DUF7887"/>
    <property type="match status" value="1"/>
</dbReference>
<dbReference type="AlphaFoldDB" id="A0A9J5Y054"/>
<keyword evidence="1" id="KW-0472">Membrane</keyword>
<proteinExistence type="predicted"/>
<sequence length="124" mass="14159">MLITQNFINCYSSSTNFSYIFLKYRKRRLSTKHSTISIAKKREFSEKSQVEENTTSSLKIPRNFLIQAVVGVFALGFIDAGYSGDWSRIGVISKDNEDLLKIAAFLIVPLCLFVIFSFSKKIEE</sequence>
<keyword evidence="1" id="KW-1133">Transmembrane helix</keyword>
<evidence type="ECO:0000256" key="1">
    <source>
        <dbReference type="SAM" id="Phobius"/>
    </source>
</evidence>
<dbReference type="EMBL" id="JACXVP010000007">
    <property type="protein sequence ID" value="KAG5593817.1"/>
    <property type="molecule type" value="Genomic_DNA"/>
</dbReference>
<feature type="transmembrane region" description="Helical" evidence="1">
    <location>
        <begin position="64"/>
        <end position="82"/>
    </location>
</feature>
<evidence type="ECO:0000259" key="2">
    <source>
        <dbReference type="Pfam" id="PF25397"/>
    </source>
</evidence>